<evidence type="ECO:0000313" key="9">
    <source>
        <dbReference type="Proteomes" id="UP001189429"/>
    </source>
</evidence>
<feature type="compositionally biased region" description="Basic residues" evidence="6">
    <location>
        <begin position="34"/>
        <end position="50"/>
    </location>
</feature>
<dbReference type="PANTHER" id="PTHR31715">
    <property type="entry name" value="UREASE ACCESSORY PROTEIN G"/>
    <property type="match status" value="1"/>
</dbReference>
<dbReference type="Pfam" id="PF02492">
    <property type="entry name" value="cobW"/>
    <property type="match status" value="1"/>
</dbReference>
<organism evidence="8 9">
    <name type="scientific">Prorocentrum cordatum</name>
    <dbReference type="NCBI Taxonomy" id="2364126"/>
    <lineage>
        <taxon>Eukaryota</taxon>
        <taxon>Sar</taxon>
        <taxon>Alveolata</taxon>
        <taxon>Dinophyceae</taxon>
        <taxon>Prorocentrales</taxon>
        <taxon>Prorocentraceae</taxon>
        <taxon>Prorocentrum</taxon>
    </lineage>
</organism>
<comment type="caution">
    <text evidence="8">The sequence shown here is derived from an EMBL/GenBank/DDBJ whole genome shotgun (WGS) entry which is preliminary data.</text>
</comment>
<evidence type="ECO:0000256" key="6">
    <source>
        <dbReference type="SAM" id="MobiDB-lite"/>
    </source>
</evidence>
<keyword evidence="2" id="KW-0547">Nucleotide-binding</keyword>
<dbReference type="EMBL" id="CAUYUJ010015049">
    <property type="protein sequence ID" value="CAK0849275.1"/>
    <property type="molecule type" value="Genomic_DNA"/>
</dbReference>
<keyword evidence="3" id="KW-0996">Nickel insertion</keyword>
<sequence length="385" mass="40936">SRFGEREGHPPRARARRSAGGCRGDARGLLPAPHQRRPRPRPRGRARRRWQLWLCAPGPPAPPGAGLGPGSARPRRPRRGPRPRPRARAVGAPRALRGERENPLWATRDWAGRAFTVGIGGPVGSGKTALTLRLCQMLRDKYSVGVVTNDIFTREDCEFLTRNGALPPERILAVETGGCPHAAIREDITSNVLALEDHGDLTARHPGIQLLICESGGDNLAANFSRELSDYTVYVIDVAGGDKEGRAGHHAVGLVRGEQDRPGRCGGGRLGGDAPRRQAYARRSRGRRCSPRSRTASEWRRSRGGSCRRGGSPPGAAQTRSEPASLAFTGGAGRRARRTSASRVEPAGGGARSPARPRCSADAVPGAASGARAHARAGLLGGWPG</sequence>
<dbReference type="PANTHER" id="PTHR31715:SF0">
    <property type="entry name" value="UREASE ACCESSORY PROTEIN G"/>
    <property type="match status" value="1"/>
</dbReference>
<evidence type="ECO:0000256" key="3">
    <source>
        <dbReference type="ARBA" id="ARBA00022988"/>
    </source>
</evidence>
<keyword evidence="4" id="KW-0342">GTP-binding</keyword>
<feature type="compositionally biased region" description="Basic residues" evidence="6">
    <location>
        <begin position="279"/>
        <end position="291"/>
    </location>
</feature>
<protein>
    <recommendedName>
        <fullName evidence="7">CobW/HypB/UreG nucleotide-binding domain-containing protein</fullName>
    </recommendedName>
</protein>
<feature type="region of interest" description="Disordered" evidence="6">
    <location>
        <begin position="1"/>
        <end position="95"/>
    </location>
</feature>
<gene>
    <name evidence="8" type="ORF">PCOR1329_LOCUS42001</name>
</gene>
<keyword evidence="5" id="KW-0143">Chaperone</keyword>
<feature type="region of interest" description="Disordered" evidence="6">
    <location>
        <begin position="257"/>
        <end position="373"/>
    </location>
</feature>
<dbReference type="Gene3D" id="3.40.50.300">
    <property type="entry name" value="P-loop containing nucleotide triphosphate hydrolases"/>
    <property type="match status" value="1"/>
</dbReference>
<feature type="compositionally biased region" description="Low complexity" evidence="6">
    <location>
        <begin position="360"/>
        <end position="373"/>
    </location>
</feature>
<feature type="non-terminal residue" evidence="8">
    <location>
        <position position="1"/>
    </location>
</feature>
<evidence type="ECO:0000256" key="4">
    <source>
        <dbReference type="ARBA" id="ARBA00023134"/>
    </source>
</evidence>
<comment type="similarity">
    <text evidence="1">Belongs to the SIMIBI class G3E GTPase family. UreG subfamily.</text>
</comment>
<name>A0ABN9TTX6_9DINO</name>
<feature type="domain" description="CobW/HypB/UreG nucleotide-binding" evidence="7">
    <location>
        <begin position="116"/>
        <end position="239"/>
    </location>
</feature>
<feature type="compositionally biased region" description="Basic residues" evidence="6">
    <location>
        <begin position="73"/>
        <end position="87"/>
    </location>
</feature>
<evidence type="ECO:0000256" key="5">
    <source>
        <dbReference type="ARBA" id="ARBA00023186"/>
    </source>
</evidence>
<keyword evidence="9" id="KW-1185">Reference proteome</keyword>
<accession>A0ABN9TTX6</accession>
<dbReference type="Proteomes" id="UP001189429">
    <property type="component" value="Unassembled WGS sequence"/>
</dbReference>
<proteinExistence type="inferred from homology"/>
<dbReference type="SUPFAM" id="SSF52540">
    <property type="entry name" value="P-loop containing nucleoside triphosphate hydrolases"/>
    <property type="match status" value="1"/>
</dbReference>
<evidence type="ECO:0000256" key="1">
    <source>
        <dbReference type="ARBA" id="ARBA00005732"/>
    </source>
</evidence>
<dbReference type="InterPro" id="IPR003495">
    <property type="entry name" value="CobW/HypB/UreG_nucleotide-bd"/>
</dbReference>
<evidence type="ECO:0000256" key="2">
    <source>
        <dbReference type="ARBA" id="ARBA00022741"/>
    </source>
</evidence>
<feature type="compositionally biased region" description="Basic and acidic residues" evidence="6">
    <location>
        <begin position="1"/>
        <end position="10"/>
    </location>
</feature>
<dbReference type="InterPro" id="IPR004400">
    <property type="entry name" value="UreG"/>
</dbReference>
<evidence type="ECO:0000313" key="8">
    <source>
        <dbReference type="EMBL" id="CAK0849275.1"/>
    </source>
</evidence>
<dbReference type="InterPro" id="IPR027417">
    <property type="entry name" value="P-loop_NTPase"/>
</dbReference>
<evidence type="ECO:0000259" key="7">
    <source>
        <dbReference type="Pfam" id="PF02492"/>
    </source>
</evidence>
<reference evidence="8" key="1">
    <citation type="submission" date="2023-10" db="EMBL/GenBank/DDBJ databases">
        <authorList>
            <person name="Chen Y."/>
            <person name="Shah S."/>
            <person name="Dougan E. K."/>
            <person name="Thang M."/>
            <person name="Chan C."/>
        </authorList>
    </citation>
    <scope>NUCLEOTIDE SEQUENCE [LARGE SCALE GENOMIC DNA]</scope>
</reference>